<sequence length="115" mass="12919">MNNLPSRGEIWLANLNPVRGREQAGFRPCLVISVDQFNHGPAELVIVVPITSKNKSIPLHVEISGKETGLDLTSYIKSEDIRSISRDRLEKRIGRVSEEVMCQVLELIKILLDIT</sequence>
<dbReference type="PANTHER" id="PTHR33988:SF1">
    <property type="entry name" value="ENDORIBONUCLEASE MAZF7-RELATED"/>
    <property type="match status" value="1"/>
</dbReference>
<evidence type="ECO:0000313" key="3">
    <source>
        <dbReference type="Proteomes" id="UP000250796"/>
    </source>
</evidence>
<comment type="function">
    <text evidence="1">Toxic component of a type II toxin-antitoxin (TA) system.</text>
</comment>
<dbReference type="GO" id="GO:0016075">
    <property type="term" value="P:rRNA catabolic process"/>
    <property type="evidence" value="ECO:0007669"/>
    <property type="project" value="TreeGrafter"/>
</dbReference>
<protein>
    <recommendedName>
        <fullName evidence="1">mRNA interferase</fullName>
        <ecNumber evidence="1">3.1.-.-</ecNumber>
    </recommendedName>
</protein>
<dbReference type="SUPFAM" id="SSF50118">
    <property type="entry name" value="Cell growth inhibitor/plasmid maintenance toxic component"/>
    <property type="match status" value="1"/>
</dbReference>
<dbReference type="Gene3D" id="2.30.30.110">
    <property type="match status" value="1"/>
</dbReference>
<keyword evidence="1 2" id="KW-0378">Hydrolase</keyword>
<proteinExistence type="inferred from homology"/>
<dbReference type="InterPro" id="IPR011067">
    <property type="entry name" value="Plasmid_toxin/cell-grow_inhib"/>
</dbReference>
<dbReference type="GO" id="GO:0004521">
    <property type="term" value="F:RNA endonuclease activity"/>
    <property type="evidence" value="ECO:0007669"/>
    <property type="project" value="TreeGrafter"/>
</dbReference>
<evidence type="ECO:0000313" key="2">
    <source>
        <dbReference type="EMBL" id="SSC12112.1"/>
    </source>
</evidence>
<dbReference type="Proteomes" id="UP000250796">
    <property type="component" value="Chromosome MESINF"/>
</dbReference>
<dbReference type="AlphaFoldDB" id="A0A7Z7LDL5"/>
<name>A0A7Z7LDL5_9BACT</name>
<evidence type="ECO:0000256" key="1">
    <source>
        <dbReference type="PIRNR" id="PIRNR033490"/>
    </source>
</evidence>
<dbReference type="PANTHER" id="PTHR33988">
    <property type="entry name" value="ENDORIBONUCLEASE MAZF-RELATED"/>
    <property type="match status" value="1"/>
</dbReference>
<keyword evidence="1" id="KW-0540">Nuclease</keyword>
<dbReference type="PIRSF" id="PIRSF033490">
    <property type="entry name" value="MazF"/>
    <property type="match status" value="1"/>
</dbReference>
<dbReference type="EMBL" id="LS974202">
    <property type="protein sequence ID" value="SSC12112.1"/>
    <property type="molecule type" value="Genomic_DNA"/>
</dbReference>
<dbReference type="RefSeq" id="WP_169698505.1">
    <property type="nucleotide sequence ID" value="NZ_LS974202.1"/>
</dbReference>
<dbReference type="GO" id="GO:0016787">
    <property type="term" value="F:hydrolase activity"/>
    <property type="evidence" value="ECO:0007669"/>
    <property type="project" value="UniProtKB-KW"/>
</dbReference>
<reference evidence="2 3" key="1">
    <citation type="submission" date="2017-01" db="EMBL/GenBank/DDBJ databases">
        <authorList>
            <person name="Erauso G."/>
        </authorList>
    </citation>
    <scope>NUCLEOTIDE SEQUENCE [LARGE SCALE GENOMIC DNA]</scope>
    <source>
        <strain evidence="2">MESINF1</strain>
    </source>
</reference>
<dbReference type="EC" id="3.1.-.-" evidence="1"/>
<dbReference type="Pfam" id="PF02452">
    <property type="entry name" value="PemK_toxin"/>
    <property type="match status" value="1"/>
</dbReference>
<dbReference type="GO" id="GO:0006402">
    <property type="term" value="P:mRNA catabolic process"/>
    <property type="evidence" value="ECO:0007669"/>
    <property type="project" value="TreeGrafter"/>
</dbReference>
<keyword evidence="3" id="KW-1185">Reference proteome</keyword>
<keyword evidence="1" id="KW-0255">Endonuclease</keyword>
<gene>
    <name evidence="2" type="primary">mazF</name>
    <name evidence="2" type="ORF">MESINF_0663</name>
</gene>
<dbReference type="GO" id="GO:0003677">
    <property type="term" value="F:DNA binding"/>
    <property type="evidence" value="ECO:0007669"/>
    <property type="project" value="InterPro"/>
</dbReference>
<organism evidence="2 3">
    <name type="scientific">Mesotoga infera</name>
    <dbReference type="NCBI Taxonomy" id="1236046"/>
    <lineage>
        <taxon>Bacteria</taxon>
        <taxon>Thermotogati</taxon>
        <taxon>Thermotogota</taxon>
        <taxon>Thermotogae</taxon>
        <taxon>Kosmotogales</taxon>
        <taxon>Kosmotogaceae</taxon>
        <taxon>Mesotoga</taxon>
    </lineage>
</organism>
<dbReference type="KEGG" id="minf:MESINF_0663"/>
<accession>A0A7Z7LDL5</accession>
<comment type="similarity">
    <text evidence="1">Belongs to the PemK/MazF family.</text>
</comment>
<dbReference type="InterPro" id="IPR003477">
    <property type="entry name" value="PemK-like"/>
</dbReference>